<organism evidence="7 8">
    <name type="scientific">Terriglobus albidus</name>
    <dbReference type="NCBI Taxonomy" id="1592106"/>
    <lineage>
        <taxon>Bacteria</taxon>
        <taxon>Pseudomonadati</taxon>
        <taxon>Acidobacteriota</taxon>
        <taxon>Terriglobia</taxon>
        <taxon>Terriglobales</taxon>
        <taxon>Acidobacteriaceae</taxon>
        <taxon>Terriglobus</taxon>
    </lineage>
</organism>
<evidence type="ECO:0000313" key="7">
    <source>
        <dbReference type="EMBL" id="QEE29258.1"/>
    </source>
</evidence>
<sequence length="416" mass="44402">MAQKATSPARTFVFALLGLAAIVAVGFGLRSLFRSNVDVHAASVTYENLTSTTPTNGKVQPVEPFDAHAPMAGTVDRIYVGAGEKVKTGQLLIHMNDAEALGRLATAQSALAGAQATIHDMESGGSTDERIGIASDLEKARLQEQQAQRDLTALQQLQQKGAASGSEVLAAQQRLENAKSSRIALEQRSSPASRYSNQDRTRVKAQAADASAYVASARKLYDQLNVRAPFDGTIYSLPIQESDFVPAGETLLSMANLDRIQITAYFDEPDVGKLAVNQAVSIVWEAKPGKVWHGHVETVPTTIINYGTRNVGECIISVDDAHGDLLPNTNVTVTVTILQHPHVLAVPREALHTQGSQSYVFRIVNGKLIRTPVQVGAAVTPTRIEIAGGLSVNDKVAVNSVDNSELTDGLPVDVVQ</sequence>
<name>A0A5B9EAS0_9BACT</name>
<dbReference type="Gene3D" id="2.40.30.170">
    <property type="match status" value="1"/>
</dbReference>
<dbReference type="InterPro" id="IPR050465">
    <property type="entry name" value="UPF0194_transport"/>
</dbReference>
<dbReference type="NCBIfam" id="TIGR01730">
    <property type="entry name" value="RND_mfp"/>
    <property type="match status" value="1"/>
</dbReference>
<accession>A0A5B9EAS0</accession>
<feature type="region of interest" description="Disordered" evidence="4">
    <location>
        <begin position="180"/>
        <end position="199"/>
    </location>
</feature>
<evidence type="ECO:0000313" key="8">
    <source>
        <dbReference type="Proteomes" id="UP000321820"/>
    </source>
</evidence>
<evidence type="ECO:0000256" key="1">
    <source>
        <dbReference type="ARBA" id="ARBA00004196"/>
    </source>
</evidence>
<keyword evidence="5" id="KW-0812">Transmembrane</keyword>
<dbReference type="KEGG" id="talb:FTW19_15400"/>
<feature type="domain" description="YknX-like C-terminal permuted SH3-like" evidence="6">
    <location>
        <begin position="343"/>
        <end position="414"/>
    </location>
</feature>
<comment type="similarity">
    <text evidence="2">Belongs to the membrane fusion protein (MFP) (TC 8.A.1) family.</text>
</comment>
<feature type="transmembrane region" description="Helical" evidence="5">
    <location>
        <begin position="12"/>
        <end position="33"/>
    </location>
</feature>
<dbReference type="GO" id="GO:0030313">
    <property type="term" value="C:cell envelope"/>
    <property type="evidence" value="ECO:0007669"/>
    <property type="project" value="UniProtKB-SubCell"/>
</dbReference>
<reference evidence="7 8" key="1">
    <citation type="submission" date="2019-08" db="EMBL/GenBank/DDBJ databases">
        <title>Complete genome sequence of Terriglobus albidus strain ORNL.</title>
        <authorList>
            <person name="Podar M."/>
        </authorList>
    </citation>
    <scope>NUCLEOTIDE SEQUENCE [LARGE SCALE GENOMIC DNA]</scope>
    <source>
        <strain evidence="7 8">ORNL</strain>
    </source>
</reference>
<keyword evidence="5" id="KW-1133">Transmembrane helix</keyword>
<evidence type="ECO:0000256" key="2">
    <source>
        <dbReference type="ARBA" id="ARBA00009477"/>
    </source>
</evidence>
<evidence type="ECO:0000256" key="5">
    <source>
        <dbReference type="SAM" id="Phobius"/>
    </source>
</evidence>
<dbReference type="Proteomes" id="UP000321820">
    <property type="component" value="Chromosome"/>
</dbReference>
<comment type="subcellular location">
    <subcellularLocation>
        <location evidence="1">Cell envelope</location>
    </subcellularLocation>
</comment>
<gene>
    <name evidence="7" type="ORF">FTW19_15400</name>
</gene>
<evidence type="ECO:0000256" key="3">
    <source>
        <dbReference type="ARBA" id="ARBA00023054"/>
    </source>
</evidence>
<dbReference type="PANTHER" id="PTHR32347">
    <property type="entry name" value="EFFLUX SYSTEM COMPONENT YKNX-RELATED"/>
    <property type="match status" value="1"/>
</dbReference>
<dbReference type="EMBL" id="CP042806">
    <property type="protein sequence ID" value="QEE29258.1"/>
    <property type="molecule type" value="Genomic_DNA"/>
</dbReference>
<evidence type="ECO:0000259" key="6">
    <source>
        <dbReference type="Pfam" id="PF25989"/>
    </source>
</evidence>
<dbReference type="InterPro" id="IPR058637">
    <property type="entry name" value="YknX-like_C"/>
</dbReference>
<dbReference type="PANTHER" id="PTHR32347:SF23">
    <property type="entry name" value="BLL5650 PROTEIN"/>
    <property type="match status" value="1"/>
</dbReference>
<dbReference type="Pfam" id="PF25989">
    <property type="entry name" value="YknX_C"/>
    <property type="match status" value="1"/>
</dbReference>
<keyword evidence="5" id="KW-0472">Membrane</keyword>
<dbReference type="SUPFAM" id="SSF111369">
    <property type="entry name" value="HlyD-like secretion proteins"/>
    <property type="match status" value="1"/>
</dbReference>
<feature type="compositionally biased region" description="Polar residues" evidence="4">
    <location>
        <begin position="187"/>
        <end position="196"/>
    </location>
</feature>
<evidence type="ECO:0000256" key="4">
    <source>
        <dbReference type="SAM" id="MobiDB-lite"/>
    </source>
</evidence>
<dbReference type="RefSeq" id="WP_147648452.1">
    <property type="nucleotide sequence ID" value="NZ_CP042806.1"/>
</dbReference>
<proteinExistence type="inferred from homology"/>
<keyword evidence="8" id="KW-1185">Reference proteome</keyword>
<protein>
    <submittedName>
        <fullName evidence="7">Efflux RND transporter periplasmic adaptor subunit</fullName>
    </submittedName>
</protein>
<dbReference type="GO" id="GO:0022857">
    <property type="term" value="F:transmembrane transporter activity"/>
    <property type="evidence" value="ECO:0007669"/>
    <property type="project" value="InterPro"/>
</dbReference>
<dbReference type="Gene3D" id="2.40.420.20">
    <property type="match status" value="1"/>
</dbReference>
<dbReference type="OrthoDB" id="115521at2"/>
<dbReference type="AlphaFoldDB" id="A0A5B9EAS0"/>
<dbReference type="InterPro" id="IPR006143">
    <property type="entry name" value="RND_pump_MFP"/>
</dbReference>
<dbReference type="Gene3D" id="2.40.50.100">
    <property type="match status" value="1"/>
</dbReference>
<dbReference type="GO" id="GO:0016020">
    <property type="term" value="C:membrane"/>
    <property type="evidence" value="ECO:0007669"/>
    <property type="project" value="InterPro"/>
</dbReference>
<keyword evidence="3" id="KW-0175">Coiled coil</keyword>